<feature type="transmembrane region" description="Helical" evidence="8">
    <location>
        <begin position="145"/>
        <end position="163"/>
    </location>
</feature>
<evidence type="ECO:0000256" key="2">
    <source>
        <dbReference type="ARBA" id="ARBA00010690"/>
    </source>
</evidence>
<proteinExistence type="inferred from homology"/>
<dbReference type="InterPro" id="IPR006307">
    <property type="entry name" value="BsaZ-like"/>
</dbReference>
<dbReference type="InterPro" id="IPR006135">
    <property type="entry name" value="T3SS_substrate_exporter"/>
</dbReference>
<dbReference type="PANTHER" id="PTHR30531">
    <property type="entry name" value="FLAGELLAR BIOSYNTHETIC PROTEIN FLHB"/>
    <property type="match status" value="1"/>
</dbReference>
<dbReference type="Gene3D" id="3.40.1690.10">
    <property type="entry name" value="secretion proteins EscU"/>
    <property type="match status" value="1"/>
</dbReference>
<dbReference type="RefSeq" id="WP_206720260.1">
    <property type="nucleotide sequence ID" value="NZ_CP071090.1"/>
</dbReference>
<feature type="transmembrane region" description="Helical" evidence="8">
    <location>
        <begin position="80"/>
        <end position="106"/>
    </location>
</feature>
<keyword evidence="4 8" id="KW-0812">Transmembrane</keyword>
<organism evidence="9 10">
    <name type="scientific">Pyxidicoccus parkwayensis</name>
    <dbReference type="NCBI Taxonomy" id="2813578"/>
    <lineage>
        <taxon>Bacteria</taxon>
        <taxon>Pseudomonadati</taxon>
        <taxon>Myxococcota</taxon>
        <taxon>Myxococcia</taxon>
        <taxon>Myxococcales</taxon>
        <taxon>Cystobacterineae</taxon>
        <taxon>Myxococcaceae</taxon>
        <taxon>Pyxidicoccus</taxon>
    </lineage>
</organism>
<evidence type="ECO:0000256" key="5">
    <source>
        <dbReference type="ARBA" id="ARBA00022989"/>
    </source>
</evidence>
<evidence type="ECO:0000256" key="7">
    <source>
        <dbReference type="SAM" id="MobiDB-lite"/>
    </source>
</evidence>
<keyword evidence="6 8" id="KW-0472">Membrane</keyword>
<dbReference type="PANTHER" id="PTHR30531:SF12">
    <property type="entry name" value="FLAGELLAR BIOSYNTHETIC PROTEIN FLHB"/>
    <property type="match status" value="1"/>
</dbReference>
<dbReference type="EMBL" id="CP071090">
    <property type="protein sequence ID" value="QSQ18672.1"/>
    <property type="molecule type" value="Genomic_DNA"/>
</dbReference>
<evidence type="ECO:0000256" key="8">
    <source>
        <dbReference type="SAM" id="Phobius"/>
    </source>
</evidence>
<feature type="transmembrane region" description="Helical" evidence="8">
    <location>
        <begin position="192"/>
        <end position="210"/>
    </location>
</feature>
<keyword evidence="10" id="KW-1185">Reference proteome</keyword>
<evidence type="ECO:0000313" key="10">
    <source>
        <dbReference type="Proteomes" id="UP000662747"/>
    </source>
</evidence>
<dbReference type="Pfam" id="PF01312">
    <property type="entry name" value="Bac_export_2"/>
    <property type="match status" value="1"/>
</dbReference>
<dbReference type="PRINTS" id="PR00950">
    <property type="entry name" value="TYPE3IMSPROT"/>
</dbReference>
<evidence type="ECO:0000256" key="3">
    <source>
        <dbReference type="ARBA" id="ARBA00022475"/>
    </source>
</evidence>
<evidence type="ECO:0000256" key="1">
    <source>
        <dbReference type="ARBA" id="ARBA00004651"/>
    </source>
</evidence>
<gene>
    <name evidence="9" type="primary">sctU</name>
    <name evidence="9" type="ORF">JY651_25240</name>
</gene>
<evidence type="ECO:0000256" key="6">
    <source>
        <dbReference type="ARBA" id="ARBA00023136"/>
    </source>
</evidence>
<comment type="subcellular location">
    <subcellularLocation>
        <location evidence="1">Cell membrane</location>
        <topology evidence="1">Multi-pass membrane protein</topology>
    </subcellularLocation>
</comment>
<dbReference type="NCBIfam" id="TIGR01404">
    <property type="entry name" value="FlhB_rel_III"/>
    <property type="match status" value="1"/>
</dbReference>
<sequence>MSDESGEKTEEPSQKKLDDSRKKGQVWKSKDLSAMGVLLVGLGVVKATWGSLEQEISTLFQFTFDHVAHPDNLDVVTGQALYLALRTMLLVSLPIIFGGALMGGLLEYVQVGSLFTIDPLIPKLDKLNPISGLKNMFTKKTFVELLKNLIKISVTAYVVYGVVRDAMPLVVETVRQSTRGIMTIMGELVTRVATRVALLFVLFAIFDVWWQRKSFMKDMMMTKEEVKKEYKESEGDPHHKAKRKEMHHEIMEGAQMEAVREADVIVTNPDHVAVALSYDREKDGAPRVIARGIDHKAERIKAIAREKDVPTLRNVPLAHALLRVEVGQEVPEELFDAVAEVLNFVYGLKAAPSTPPASGGGARA</sequence>
<keyword evidence="5 8" id="KW-1133">Transmembrane helix</keyword>
<name>A0ABX7NII6_9BACT</name>
<comment type="similarity">
    <text evidence="2">Belongs to the type III secretion exporter family.</text>
</comment>
<accession>A0ABX7NII6</accession>
<dbReference type="SUPFAM" id="SSF160544">
    <property type="entry name" value="EscU C-terminal domain-like"/>
    <property type="match status" value="1"/>
</dbReference>
<reference evidence="9 10" key="1">
    <citation type="submission" date="2021-02" db="EMBL/GenBank/DDBJ databases">
        <title>De Novo genome assembly of isolated myxobacteria.</title>
        <authorList>
            <person name="Stevens D.C."/>
        </authorList>
    </citation>
    <scope>NUCLEOTIDE SEQUENCE [LARGE SCALE GENOMIC DNA]</scope>
    <source>
        <strain evidence="10">SCPEA02</strain>
    </source>
</reference>
<evidence type="ECO:0000313" key="9">
    <source>
        <dbReference type="EMBL" id="QSQ18672.1"/>
    </source>
</evidence>
<protein>
    <submittedName>
        <fullName evidence="9">Type III secretion system export apparatus subunit SctU</fullName>
    </submittedName>
</protein>
<evidence type="ECO:0000256" key="4">
    <source>
        <dbReference type="ARBA" id="ARBA00022692"/>
    </source>
</evidence>
<keyword evidence="3" id="KW-1003">Cell membrane</keyword>
<dbReference type="InterPro" id="IPR029025">
    <property type="entry name" value="T3SS_substrate_exporter_C"/>
</dbReference>
<dbReference type="Proteomes" id="UP000662747">
    <property type="component" value="Chromosome"/>
</dbReference>
<feature type="region of interest" description="Disordered" evidence="7">
    <location>
        <begin position="1"/>
        <end position="22"/>
    </location>
</feature>